<organism evidence="1 2">
    <name type="scientific">Staphylococcus pseudintermedius</name>
    <dbReference type="NCBI Taxonomy" id="283734"/>
    <lineage>
        <taxon>Bacteria</taxon>
        <taxon>Bacillati</taxon>
        <taxon>Bacillota</taxon>
        <taxon>Bacilli</taxon>
        <taxon>Bacillales</taxon>
        <taxon>Staphylococcaceae</taxon>
        <taxon>Staphylococcus</taxon>
        <taxon>Staphylococcus intermedius group</taxon>
    </lineage>
</organism>
<protein>
    <submittedName>
        <fullName evidence="1">Uncharacterized protein</fullName>
    </submittedName>
</protein>
<dbReference type="Pfam" id="PF07275">
    <property type="entry name" value="ArdA"/>
    <property type="match status" value="1"/>
</dbReference>
<evidence type="ECO:0000313" key="1">
    <source>
        <dbReference type="EMBL" id="EGQ4384413.1"/>
    </source>
</evidence>
<comment type="caution">
    <text evidence="1">The sequence shown here is derived from an EMBL/GenBank/DDBJ whole genome shotgun (WGS) entry which is preliminary data.</text>
</comment>
<dbReference type="InterPro" id="IPR009899">
    <property type="entry name" value="ArdA"/>
</dbReference>
<dbReference type="EMBL" id="AAXKXX010000004">
    <property type="protein sequence ID" value="EGQ4384413.1"/>
    <property type="molecule type" value="Genomic_DNA"/>
</dbReference>
<gene>
    <name evidence="1" type="ORF">EGV54_04815</name>
</gene>
<sequence length="151" mass="17599">MDAIASKGNEWFISDYESDLFNISEFHSIEELQTMANRVSYVNNHTGIDVEIAKEIKDMFDDENERINACFYSVTLSSKFYSDNYKKALGLWYFENILEPELKATSIEPPYVEELTIYFDAEAKGHDLLLNAEYRYIGLNQKNAHIFTMSF</sequence>
<proteinExistence type="predicted"/>
<name>A0A8H9EPW1_STAPS</name>
<keyword evidence="2" id="KW-1185">Reference proteome</keyword>
<accession>A0A8H9EPW1</accession>
<reference evidence="1 2" key="1">
    <citation type="submission" date="2018-11" db="EMBL/GenBank/DDBJ databases">
        <authorList>
            <consortium name="Veterinary Laboratory Investigation and Response Network"/>
        </authorList>
    </citation>
    <scope>NUCLEOTIDE SEQUENCE [LARGE SCALE GENOMIC DNA]</scope>
    <source>
        <strain evidence="1 2">SPSE-18-VL-LA-PA-Ryan-0021</strain>
    </source>
</reference>
<evidence type="ECO:0000313" key="2">
    <source>
        <dbReference type="Proteomes" id="UP000600220"/>
    </source>
</evidence>
<dbReference type="AlphaFoldDB" id="A0A8H9EPW1"/>
<dbReference type="Proteomes" id="UP000600220">
    <property type="component" value="Unassembled WGS sequence"/>
</dbReference>